<evidence type="ECO:0000256" key="8">
    <source>
        <dbReference type="ARBA" id="ARBA00047992"/>
    </source>
</evidence>
<evidence type="ECO:0000256" key="9">
    <source>
        <dbReference type="PROSITE-ProRule" id="PRU00481"/>
    </source>
</evidence>
<dbReference type="InterPro" id="IPR001852">
    <property type="entry name" value="PdxS/SNZ"/>
</dbReference>
<evidence type="ECO:0000313" key="11">
    <source>
        <dbReference type="EMBL" id="KAK8993163.1"/>
    </source>
</evidence>
<feature type="domain" description="PdxS/SNZ N-terminal" evidence="10">
    <location>
        <begin position="23"/>
        <end position="228"/>
    </location>
</feature>
<comment type="function">
    <text evidence="7">Catalyzes the formation of pyridoxal 5'-phosphate from ribose 5-phosphate (RBP), glyceraldehyde 3-phosphate (G3P) and ammonia. The ammonia is provided by PDX2. Can also use ribulose 5-phosphate and dihydroxyacetone phosphate as substrates, resulting from enzyme-catalyzed isomerization of RBP and G3P, respectively. Also plays an indirect role in resistance to singlet oxygen-generating photosensitizers.</text>
</comment>
<evidence type="ECO:0000256" key="6">
    <source>
        <dbReference type="ARBA" id="ARBA00023270"/>
    </source>
</evidence>
<evidence type="ECO:0000256" key="5">
    <source>
        <dbReference type="ARBA" id="ARBA00023239"/>
    </source>
</evidence>
<keyword evidence="12" id="KW-1185">Reference proteome</keyword>
<reference evidence="11 12" key="1">
    <citation type="journal article" date="2024" name="G3 (Bethesda)">
        <title>Genome assembly of Hibiscus sabdariffa L. provides insights into metabolisms of medicinal natural products.</title>
        <authorList>
            <person name="Kim T."/>
        </authorList>
    </citation>
    <scope>NUCLEOTIDE SEQUENCE [LARGE SCALE GENOMIC DNA]</scope>
    <source>
        <strain evidence="11">TK-2024</strain>
        <tissue evidence="11">Old leaves</tissue>
    </source>
</reference>
<dbReference type="Gene3D" id="3.20.20.70">
    <property type="entry name" value="Aldolase class I"/>
    <property type="match status" value="1"/>
</dbReference>
<evidence type="ECO:0000256" key="1">
    <source>
        <dbReference type="ARBA" id="ARBA00004737"/>
    </source>
</evidence>
<dbReference type="SUPFAM" id="SSF51366">
    <property type="entry name" value="Ribulose-phoshate binding barrel"/>
    <property type="match status" value="1"/>
</dbReference>
<evidence type="ECO:0000256" key="4">
    <source>
        <dbReference type="ARBA" id="ARBA00022898"/>
    </source>
</evidence>
<dbReference type="CDD" id="cd04727">
    <property type="entry name" value="pdxS"/>
    <property type="match status" value="1"/>
</dbReference>
<evidence type="ECO:0000256" key="2">
    <source>
        <dbReference type="ARBA" id="ARBA00007281"/>
    </source>
</evidence>
<dbReference type="PANTHER" id="PTHR31829:SF0">
    <property type="entry name" value="PYRIDOXAL 5'-PHOSPHATE SYNTHASE SUBUNIT SNZ1-RELATED"/>
    <property type="match status" value="1"/>
</dbReference>
<dbReference type="NCBIfam" id="TIGR00343">
    <property type="entry name" value="pyridoxal 5'-phosphate synthase lyase subunit PdxS"/>
    <property type="match status" value="1"/>
</dbReference>
<dbReference type="InterPro" id="IPR033755">
    <property type="entry name" value="PdxS/SNZ_N"/>
</dbReference>
<gene>
    <name evidence="11" type="ORF">V6N11_033267</name>
</gene>
<dbReference type="Pfam" id="PF01680">
    <property type="entry name" value="SOR_SNZ"/>
    <property type="match status" value="1"/>
</dbReference>
<name>A0ABR2PXJ7_9ROSI</name>
<comment type="catalytic activity">
    <reaction evidence="8">
        <text>aldehydo-D-ribose 5-phosphate + D-glyceraldehyde 3-phosphate + L-glutamine = pyridoxal 5'-phosphate + L-glutamate + phosphate + 3 H2O + H(+)</text>
        <dbReference type="Rhea" id="RHEA:31507"/>
        <dbReference type="ChEBI" id="CHEBI:15377"/>
        <dbReference type="ChEBI" id="CHEBI:15378"/>
        <dbReference type="ChEBI" id="CHEBI:29985"/>
        <dbReference type="ChEBI" id="CHEBI:43474"/>
        <dbReference type="ChEBI" id="CHEBI:58273"/>
        <dbReference type="ChEBI" id="CHEBI:58359"/>
        <dbReference type="ChEBI" id="CHEBI:59776"/>
        <dbReference type="ChEBI" id="CHEBI:597326"/>
        <dbReference type="EC" id="4.3.3.6"/>
    </reaction>
</comment>
<comment type="pathway">
    <text evidence="1">Cofactor biosynthesis; pyridoxal 5'-phosphate biosynthesis.</text>
</comment>
<keyword evidence="6" id="KW-0704">Schiff base</keyword>
<organism evidence="11 12">
    <name type="scientific">Hibiscus sabdariffa</name>
    <name type="common">roselle</name>
    <dbReference type="NCBI Taxonomy" id="183260"/>
    <lineage>
        <taxon>Eukaryota</taxon>
        <taxon>Viridiplantae</taxon>
        <taxon>Streptophyta</taxon>
        <taxon>Embryophyta</taxon>
        <taxon>Tracheophyta</taxon>
        <taxon>Spermatophyta</taxon>
        <taxon>Magnoliopsida</taxon>
        <taxon>eudicotyledons</taxon>
        <taxon>Gunneridae</taxon>
        <taxon>Pentapetalae</taxon>
        <taxon>rosids</taxon>
        <taxon>malvids</taxon>
        <taxon>Malvales</taxon>
        <taxon>Malvaceae</taxon>
        <taxon>Malvoideae</taxon>
        <taxon>Hibiscus</taxon>
    </lineage>
</organism>
<evidence type="ECO:0000313" key="12">
    <source>
        <dbReference type="Proteomes" id="UP001396334"/>
    </source>
</evidence>
<dbReference type="NCBIfam" id="NF003215">
    <property type="entry name" value="PRK04180.1"/>
    <property type="match status" value="1"/>
</dbReference>
<evidence type="ECO:0000256" key="7">
    <source>
        <dbReference type="ARBA" id="ARBA00037142"/>
    </source>
</evidence>
<dbReference type="PROSITE" id="PS01235">
    <property type="entry name" value="PDXS_SNZ_1"/>
    <property type="match status" value="1"/>
</dbReference>
<dbReference type="EC" id="4.3.3.6" evidence="3"/>
<keyword evidence="4" id="KW-0663">Pyridoxal phosphate</keyword>
<keyword evidence="5" id="KW-0456">Lyase</keyword>
<comment type="similarity">
    <text evidence="2 9">Belongs to the PdxS/SNZ family.</text>
</comment>
<proteinExistence type="inferred from homology"/>
<dbReference type="EMBL" id="JBBPBN010000049">
    <property type="protein sequence ID" value="KAK8993163.1"/>
    <property type="molecule type" value="Genomic_DNA"/>
</dbReference>
<evidence type="ECO:0000256" key="3">
    <source>
        <dbReference type="ARBA" id="ARBA00012084"/>
    </source>
</evidence>
<dbReference type="InterPro" id="IPR011060">
    <property type="entry name" value="RibuloseP-bd_barrel"/>
</dbReference>
<comment type="caution">
    <text evidence="11">The sequence shown here is derived from an EMBL/GenBank/DDBJ whole genome shotgun (WGS) entry which is preliminary data.</text>
</comment>
<accession>A0ABR2PXJ7</accession>
<dbReference type="Proteomes" id="UP001396334">
    <property type="component" value="Unassembled WGS sequence"/>
</dbReference>
<protein>
    <recommendedName>
        <fullName evidence="3">pyridoxal 5'-phosphate synthase (glutamine hydrolyzing)</fullName>
        <ecNumber evidence="3">4.3.3.6</ecNumber>
    </recommendedName>
</protein>
<dbReference type="PANTHER" id="PTHR31829">
    <property type="entry name" value="PYRIDOXAL 5'-PHOSPHATE SYNTHASE SUBUNIT SNZ1-RELATED"/>
    <property type="match status" value="1"/>
</dbReference>
<evidence type="ECO:0000259" key="10">
    <source>
        <dbReference type="Pfam" id="PF01680"/>
    </source>
</evidence>
<dbReference type="InterPro" id="IPR013785">
    <property type="entry name" value="Aldolase_TIM"/>
</dbReference>
<sequence>MSGTGVVAVYGNGAMTETHKSPFSVKVGLAQMLRGGVIMDVVNAEQARIAEEAGACAVMALERVPADIRAQGGVARMSDPQLIKEIKQAVTIPVMAKARIGHFVEAQILEAIGIDYVDESEVLTLADEENHINKHNFRIPFVCGCRNLGEALRRIREGAAMIRTKGEAGTGNIIEAVRHVRSVMGDIRVLRNMDDDEVFTFAKKIQSPYDLVMQTKQLGRLPVVQFAAGGVATPADAALMMQLGCDGVFVGSGVFKSGDPAKRARAIVQAVTHYSDPNVLAEVSCGLVIEALNSLWRDLLMAFAGILWLLDHHHLSSSSHLLPNYDSFKCSLSYRGMEGCNVKQLEPGNSWLNQLFGHYYS</sequence>
<dbReference type="PROSITE" id="PS51129">
    <property type="entry name" value="PDXS_SNZ_2"/>
    <property type="match status" value="1"/>
</dbReference>
<dbReference type="HAMAP" id="MF_01824">
    <property type="entry name" value="PdxS"/>
    <property type="match status" value="1"/>
</dbReference>